<protein>
    <submittedName>
        <fullName evidence="1">14896_t:CDS:1</fullName>
    </submittedName>
</protein>
<keyword evidence="2" id="KW-1185">Reference proteome</keyword>
<feature type="non-terminal residue" evidence="1">
    <location>
        <position position="1"/>
    </location>
</feature>
<accession>A0ACA9R740</accession>
<evidence type="ECO:0000313" key="2">
    <source>
        <dbReference type="Proteomes" id="UP000789366"/>
    </source>
</evidence>
<gene>
    <name evidence="1" type="ORF">SPELUC_LOCUS16342</name>
</gene>
<sequence length="71" mass="8155">EIVKLATNLKPEENKSDEDDNSTEMCQVTHNEALNAIDLLEQYLLQQDLSDTDWSKHDEALSNLQKAIRKL</sequence>
<dbReference type="EMBL" id="CAJVPW010059784">
    <property type="protein sequence ID" value="CAG8779988.1"/>
    <property type="molecule type" value="Genomic_DNA"/>
</dbReference>
<evidence type="ECO:0000313" key="1">
    <source>
        <dbReference type="EMBL" id="CAG8779988.1"/>
    </source>
</evidence>
<comment type="caution">
    <text evidence="1">The sequence shown here is derived from an EMBL/GenBank/DDBJ whole genome shotgun (WGS) entry which is preliminary data.</text>
</comment>
<organism evidence="1 2">
    <name type="scientific">Cetraspora pellucida</name>
    <dbReference type="NCBI Taxonomy" id="1433469"/>
    <lineage>
        <taxon>Eukaryota</taxon>
        <taxon>Fungi</taxon>
        <taxon>Fungi incertae sedis</taxon>
        <taxon>Mucoromycota</taxon>
        <taxon>Glomeromycotina</taxon>
        <taxon>Glomeromycetes</taxon>
        <taxon>Diversisporales</taxon>
        <taxon>Gigasporaceae</taxon>
        <taxon>Cetraspora</taxon>
    </lineage>
</organism>
<dbReference type="Proteomes" id="UP000789366">
    <property type="component" value="Unassembled WGS sequence"/>
</dbReference>
<name>A0ACA9R740_9GLOM</name>
<proteinExistence type="predicted"/>
<reference evidence="1" key="1">
    <citation type="submission" date="2021-06" db="EMBL/GenBank/DDBJ databases">
        <authorList>
            <person name="Kallberg Y."/>
            <person name="Tangrot J."/>
            <person name="Rosling A."/>
        </authorList>
    </citation>
    <scope>NUCLEOTIDE SEQUENCE</scope>
    <source>
        <strain evidence="1">28 12/20/2015</strain>
    </source>
</reference>